<evidence type="ECO:0000313" key="9">
    <source>
        <dbReference type="Proteomes" id="UP000785679"/>
    </source>
</evidence>
<dbReference type="AlphaFoldDB" id="A0A8J8T9K4"/>
<dbReference type="InterPro" id="IPR008271">
    <property type="entry name" value="Ser/Thr_kinase_AS"/>
</dbReference>
<evidence type="ECO:0000313" key="8">
    <source>
        <dbReference type="EMBL" id="TNV87349.1"/>
    </source>
</evidence>
<keyword evidence="1" id="KW-0723">Serine/threonine-protein kinase</keyword>
<dbReference type="Proteomes" id="UP000785679">
    <property type="component" value="Unassembled WGS sequence"/>
</dbReference>
<gene>
    <name evidence="8" type="ORF">FGO68_gene7999</name>
</gene>
<evidence type="ECO:0000256" key="5">
    <source>
        <dbReference type="ARBA" id="ARBA00022840"/>
    </source>
</evidence>
<dbReference type="GO" id="GO:0005524">
    <property type="term" value="F:ATP binding"/>
    <property type="evidence" value="ECO:0007669"/>
    <property type="project" value="UniProtKB-KW"/>
</dbReference>
<dbReference type="SMART" id="SM00220">
    <property type="entry name" value="S_TKc"/>
    <property type="match status" value="1"/>
</dbReference>
<keyword evidence="4" id="KW-0418">Kinase</keyword>
<dbReference type="InterPro" id="IPR050205">
    <property type="entry name" value="CDPK_Ser/Thr_kinases"/>
</dbReference>
<keyword evidence="5" id="KW-0067">ATP-binding</keyword>
<dbReference type="Gene3D" id="3.30.200.20">
    <property type="entry name" value="Phosphorylase Kinase, domain 1"/>
    <property type="match status" value="1"/>
</dbReference>
<dbReference type="InterPro" id="IPR000719">
    <property type="entry name" value="Prot_kinase_dom"/>
</dbReference>
<dbReference type="PROSITE" id="PS00108">
    <property type="entry name" value="PROTEIN_KINASE_ST"/>
    <property type="match status" value="1"/>
</dbReference>
<organism evidence="8 9">
    <name type="scientific">Halteria grandinella</name>
    <dbReference type="NCBI Taxonomy" id="5974"/>
    <lineage>
        <taxon>Eukaryota</taxon>
        <taxon>Sar</taxon>
        <taxon>Alveolata</taxon>
        <taxon>Ciliophora</taxon>
        <taxon>Intramacronucleata</taxon>
        <taxon>Spirotrichea</taxon>
        <taxon>Stichotrichia</taxon>
        <taxon>Sporadotrichida</taxon>
        <taxon>Halteriidae</taxon>
        <taxon>Halteria</taxon>
    </lineage>
</organism>
<feature type="compositionally biased region" description="Polar residues" evidence="6">
    <location>
        <begin position="27"/>
        <end position="42"/>
    </location>
</feature>
<keyword evidence="2" id="KW-0808">Transferase</keyword>
<dbReference type="OrthoDB" id="3138711at2759"/>
<keyword evidence="3" id="KW-0547">Nucleotide-binding</keyword>
<dbReference type="InterPro" id="IPR011009">
    <property type="entry name" value="Kinase-like_dom_sf"/>
</dbReference>
<comment type="caution">
    <text evidence="8">The sequence shown here is derived from an EMBL/GenBank/DDBJ whole genome shotgun (WGS) entry which is preliminary data.</text>
</comment>
<accession>A0A8J8T9K4</accession>
<dbReference type="Pfam" id="PF00069">
    <property type="entry name" value="Pkinase"/>
    <property type="match status" value="1"/>
</dbReference>
<proteinExistence type="predicted"/>
<reference evidence="8" key="1">
    <citation type="submission" date="2019-06" db="EMBL/GenBank/DDBJ databases">
        <authorList>
            <person name="Zheng W."/>
        </authorList>
    </citation>
    <scope>NUCLEOTIDE SEQUENCE</scope>
    <source>
        <strain evidence="8">QDHG01</strain>
    </source>
</reference>
<evidence type="ECO:0000256" key="3">
    <source>
        <dbReference type="ARBA" id="ARBA00022741"/>
    </source>
</evidence>
<protein>
    <recommendedName>
        <fullName evidence="7">Protein kinase domain-containing protein</fullName>
    </recommendedName>
</protein>
<feature type="region of interest" description="Disordered" evidence="6">
    <location>
        <begin position="27"/>
        <end position="57"/>
    </location>
</feature>
<dbReference type="Gene3D" id="1.10.510.10">
    <property type="entry name" value="Transferase(Phosphotransferase) domain 1"/>
    <property type="match status" value="1"/>
</dbReference>
<dbReference type="SUPFAM" id="SSF56112">
    <property type="entry name" value="Protein kinase-like (PK-like)"/>
    <property type="match status" value="1"/>
</dbReference>
<feature type="domain" description="Protein kinase" evidence="7">
    <location>
        <begin position="801"/>
        <end position="1020"/>
    </location>
</feature>
<dbReference type="EMBL" id="RRYP01000489">
    <property type="protein sequence ID" value="TNV87349.1"/>
    <property type="molecule type" value="Genomic_DNA"/>
</dbReference>
<dbReference type="PANTHER" id="PTHR24349">
    <property type="entry name" value="SERINE/THREONINE-PROTEIN KINASE"/>
    <property type="match status" value="1"/>
</dbReference>
<dbReference type="PROSITE" id="PS50011">
    <property type="entry name" value="PROTEIN_KINASE_DOM"/>
    <property type="match status" value="1"/>
</dbReference>
<evidence type="ECO:0000259" key="7">
    <source>
        <dbReference type="PROSITE" id="PS50011"/>
    </source>
</evidence>
<name>A0A8J8T9K4_HALGN</name>
<sequence>MDNLPIPNKIGIHSVKFQTYEEVQAGRNTHGTPQAQHSSVLSQCPKDRTQIPTSNQQSRALANAQFKNDLYDSERNKYFLEDPKQRIDEINQQILKIERDQLIHRNNLKMFENRSERIHNSNNRGFSLGQSAYGKSKFALKAHERGNLNSSAVTRRRSISHNAREALGTTKEIYNYASPQKILQRGNQMAHQTNNESNQQVSFLELKVHEVSFNQLKQEQINGLKMSRKEKIFCAINKNDEYSVEEDYGEDDFEESCVVSEKHEQLAQINCDELKNHQDIKAPLVSKLKSNFGRFAEAATTKVVHANLDRETNMQEEQQDSQFLLNIGHDRPLVQDQNVSQQFQDSQSQKGDVTLRSAFYDQARNNIVLFKNMRQIANYKQLQPRKQLGERLQTRELQFINSSNDSITSLKRELQPEFAEDEEGHDSKRNLYRKVLSRGLYSASRDIKAEIKRSGHLKVRHKNFSIKIENLRSQTPQARVQYNLMRGNFSQYADYSQTNFQVYSNVKQIYHELNSISDQRIEEANLFNFGGYQAIYSNNTQIKPLMNQSLNESKSQRFCHIDPISRPTKLGHPRLSNSQSQLRKSTFSKIKTQNLFANKESILLKHNDELLIDFEEQYDLILHEYFMTAYQKSHQIIPAFNIPQQQKDAIIHNINQSRTPYESKEKPSLQQSHKQWQCWVFSNQFHTNQASIENNFEQCYITIKYGFDLYVFKDEAMRHTRLMHSLRACQVQFEEENLNNRLSEYVCKIKLKISDDSKRVFYFRSLDHGREVFALLSKIITSTNINPNYEPNKRFIYCGRNQEEALLGKGSFGKVYKVYDTQQRLKKFEENKYSSKLQIGQRPSIREGKEQLKLHTKYRKVALKKIDTSKMQVDEIIQLRNEVEISYTLSENSKSYGVPEIYDYFEEKDQVIIVMEFIEGISMFQWLLKEHRQTNYDENVSKKVFQTIMQTIQSIHELGIAHRDIKPDNILMVPNNISSQQNMQNQKAQEWSVKIIDFGLSIVLFPIAGDHHWQRSQSKD</sequence>
<evidence type="ECO:0000256" key="2">
    <source>
        <dbReference type="ARBA" id="ARBA00022679"/>
    </source>
</evidence>
<keyword evidence="9" id="KW-1185">Reference proteome</keyword>
<dbReference type="GO" id="GO:0004674">
    <property type="term" value="F:protein serine/threonine kinase activity"/>
    <property type="evidence" value="ECO:0007669"/>
    <property type="project" value="UniProtKB-KW"/>
</dbReference>
<evidence type="ECO:0000256" key="6">
    <source>
        <dbReference type="SAM" id="MobiDB-lite"/>
    </source>
</evidence>
<evidence type="ECO:0000256" key="4">
    <source>
        <dbReference type="ARBA" id="ARBA00022777"/>
    </source>
</evidence>
<evidence type="ECO:0000256" key="1">
    <source>
        <dbReference type="ARBA" id="ARBA00022527"/>
    </source>
</evidence>